<dbReference type="SUPFAM" id="SSF53383">
    <property type="entry name" value="PLP-dependent transferases"/>
    <property type="match status" value="1"/>
</dbReference>
<dbReference type="Gene3D" id="3.90.1150.10">
    <property type="entry name" value="Aspartate Aminotransferase, domain 1"/>
    <property type="match status" value="1"/>
</dbReference>
<dbReference type="Gene3D" id="2.10.25.30">
    <property type="entry name" value="EGF-like, alliinase"/>
    <property type="match status" value="1"/>
</dbReference>
<evidence type="ECO:0000256" key="4">
    <source>
        <dbReference type="ARBA" id="ARBA00022898"/>
    </source>
</evidence>
<comment type="similarity">
    <text evidence="2">Belongs to the alliinase family.</text>
</comment>
<dbReference type="InterPro" id="IPR050478">
    <property type="entry name" value="Ethylene_sulfur-biosynth"/>
</dbReference>
<feature type="domain" description="Alliinase C-terminal" evidence="6">
    <location>
        <begin position="80"/>
        <end position="437"/>
    </location>
</feature>
<comment type="caution">
    <text evidence="7">The sequence shown here is derived from an EMBL/GenBank/DDBJ whole genome shotgun (WGS) entry which is preliminary data.</text>
</comment>
<dbReference type="GO" id="GO:0006520">
    <property type="term" value="P:amino acid metabolic process"/>
    <property type="evidence" value="ECO:0007669"/>
    <property type="project" value="TreeGrafter"/>
</dbReference>
<dbReference type="PANTHER" id="PTHR43795">
    <property type="entry name" value="BIFUNCTIONAL ASPARTATE AMINOTRANSFERASE AND GLUTAMATE/ASPARTATE-PREPHENATE AMINOTRANSFERASE-RELATED"/>
    <property type="match status" value="1"/>
</dbReference>
<dbReference type="InterPro" id="IPR037029">
    <property type="entry name" value="Alliinase_N_sf"/>
</dbReference>
<evidence type="ECO:0000256" key="2">
    <source>
        <dbReference type="ARBA" id="ARBA00006312"/>
    </source>
</evidence>
<evidence type="ECO:0000256" key="1">
    <source>
        <dbReference type="ARBA" id="ARBA00001933"/>
    </source>
</evidence>
<dbReference type="InterPro" id="IPR015421">
    <property type="entry name" value="PyrdxlP-dep_Trfase_major"/>
</dbReference>
<evidence type="ECO:0000256" key="5">
    <source>
        <dbReference type="SAM" id="Phobius"/>
    </source>
</evidence>
<keyword evidence="8" id="KW-1185">Reference proteome</keyword>
<organism evidence="7 8">
    <name type="scientific">Lithospermum erythrorhizon</name>
    <name type="common">Purple gromwell</name>
    <name type="synonym">Lithospermum officinale var. erythrorhizon</name>
    <dbReference type="NCBI Taxonomy" id="34254"/>
    <lineage>
        <taxon>Eukaryota</taxon>
        <taxon>Viridiplantae</taxon>
        <taxon>Streptophyta</taxon>
        <taxon>Embryophyta</taxon>
        <taxon>Tracheophyta</taxon>
        <taxon>Spermatophyta</taxon>
        <taxon>Magnoliopsida</taxon>
        <taxon>eudicotyledons</taxon>
        <taxon>Gunneridae</taxon>
        <taxon>Pentapetalae</taxon>
        <taxon>asterids</taxon>
        <taxon>lamiids</taxon>
        <taxon>Boraginales</taxon>
        <taxon>Boraginaceae</taxon>
        <taxon>Boraginoideae</taxon>
        <taxon>Lithospermeae</taxon>
        <taxon>Lithospermum</taxon>
    </lineage>
</organism>
<protein>
    <submittedName>
        <fullName evidence="7">Transaminase</fullName>
    </submittedName>
</protein>
<dbReference type="Pfam" id="PF04864">
    <property type="entry name" value="Alliinase_C"/>
    <property type="match status" value="1"/>
</dbReference>
<keyword evidence="5" id="KW-1133">Transmembrane helix</keyword>
<evidence type="ECO:0000256" key="3">
    <source>
        <dbReference type="ARBA" id="ARBA00022576"/>
    </source>
</evidence>
<dbReference type="GO" id="GO:0008483">
    <property type="term" value="F:transaminase activity"/>
    <property type="evidence" value="ECO:0007669"/>
    <property type="project" value="UniProtKB-KW"/>
</dbReference>
<name>A0AAV3NMF2_LITER</name>
<keyword evidence="5" id="KW-0472">Membrane</keyword>
<accession>A0AAV3NMF2</accession>
<proteinExistence type="inferred from homology"/>
<dbReference type="PANTHER" id="PTHR43795:SF22">
    <property type="entry name" value="TRYPTOPHAN AMINOTRANSFERASE-RELATED PROTEIN 2"/>
    <property type="match status" value="1"/>
</dbReference>
<keyword evidence="4" id="KW-0663">Pyridoxal phosphate</keyword>
<dbReference type="GO" id="GO:0016846">
    <property type="term" value="F:carbon-sulfur lyase activity"/>
    <property type="evidence" value="ECO:0007669"/>
    <property type="project" value="InterPro"/>
</dbReference>
<keyword evidence="5" id="KW-0812">Transmembrane</keyword>
<keyword evidence="3" id="KW-0032">Aminotransferase</keyword>
<dbReference type="Proteomes" id="UP001454036">
    <property type="component" value="Unassembled WGS sequence"/>
</dbReference>
<reference evidence="7 8" key="1">
    <citation type="submission" date="2024-01" db="EMBL/GenBank/DDBJ databases">
        <title>The complete chloroplast genome sequence of Lithospermum erythrorhizon: insights into the phylogenetic relationship among Boraginaceae species and the maternal lineages of purple gromwells.</title>
        <authorList>
            <person name="Okada T."/>
            <person name="Watanabe K."/>
        </authorList>
    </citation>
    <scope>NUCLEOTIDE SEQUENCE [LARGE SCALE GENOMIC DNA]</scope>
</reference>
<dbReference type="Gene3D" id="3.40.640.10">
    <property type="entry name" value="Type I PLP-dependent aspartate aminotransferase-like (Major domain)"/>
    <property type="match status" value="1"/>
</dbReference>
<sequence>MKTNKVQNHCHKQQKKNPMALSMKPFIVLSVAVNVMLFMKQFSWSNEQMDENAKGVHLKEEKMRVSSSAVIDDGKTPIVLDHGDPTMYEEYWHLVGEKTTVVIHGQQGISYFSDASKVCWFLEPQFERAVIRLHKVVGNAITEGYHIVVGTGSSQLYQAALYALSPSDLLEPIEVVSEAPFYSSYPLITDFLKSGLHRWAGDASKYDKDGPYIEIVTSPNNPDGSTRQPMVNRSGGMLIYDLAYYWPQYTPITYPANHDIMLFTISKCTGHAGSRIGWALVKDEAIARKITKYMEISTIGVSKDSQTRAAKVLDVISDSHVHKGNFDGISPFFDHSYDHMAWRWQQLREAVNKGKLFSLPVFPSATCTFSGRTFGPLSAFAWLKCESEVENCAEFLKQHNICVRDGSFLGSSSKFVRISMLDKTEKFELFIQRLSIMNTAIA</sequence>
<evidence type="ECO:0000313" key="8">
    <source>
        <dbReference type="Proteomes" id="UP001454036"/>
    </source>
</evidence>
<evidence type="ECO:0000313" key="7">
    <source>
        <dbReference type="EMBL" id="GAA0138867.1"/>
    </source>
</evidence>
<keyword evidence="3" id="KW-0808">Transferase</keyword>
<gene>
    <name evidence="7" type="ORF">LIER_00527</name>
</gene>
<dbReference type="InterPro" id="IPR015424">
    <property type="entry name" value="PyrdxlP-dep_Trfase"/>
</dbReference>
<comment type="cofactor">
    <cofactor evidence="1">
        <name>pyridoxal 5'-phosphate</name>
        <dbReference type="ChEBI" id="CHEBI:597326"/>
    </cofactor>
</comment>
<evidence type="ECO:0000259" key="6">
    <source>
        <dbReference type="Pfam" id="PF04864"/>
    </source>
</evidence>
<dbReference type="EMBL" id="BAABME010000041">
    <property type="protein sequence ID" value="GAA0138867.1"/>
    <property type="molecule type" value="Genomic_DNA"/>
</dbReference>
<feature type="transmembrane region" description="Helical" evidence="5">
    <location>
        <begin position="21"/>
        <end position="39"/>
    </location>
</feature>
<dbReference type="InterPro" id="IPR006948">
    <property type="entry name" value="Alliinase_C"/>
</dbReference>
<dbReference type="InterPro" id="IPR015422">
    <property type="entry name" value="PyrdxlP-dep_Trfase_small"/>
</dbReference>
<dbReference type="AlphaFoldDB" id="A0AAV3NMF2"/>
<dbReference type="CDD" id="cd00609">
    <property type="entry name" value="AAT_like"/>
    <property type="match status" value="1"/>
</dbReference>